<organism evidence="12 13">
    <name type="scientific">Bathycoccus prasinos</name>
    <dbReference type="NCBI Taxonomy" id="41875"/>
    <lineage>
        <taxon>Eukaryota</taxon>
        <taxon>Viridiplantae</taxon>
        <taxon>Chlorophyta</taxon>
        <taxon>Mamiellophyceae</taxon>
        <taxon>Mamiellales</taxon>
        <taxon>Bathycoccaceae</taxon>
        <taxon>Bathycoccus</taxon>
    </lineage>
</organism>
<evidence type="ECO:0000256" key="3">
    <source>
        <dbReference type="ARBA" id="ARBA00022722"/>
    </source>
</evidence>
<evidence type="ECO:0000256" key="2">
    <source>
        <dbReference type="ARBA" id="ARBA00005533"/>
    </source>
</evidence>
<dbReference type="RefSeq" id="XP_007514610.1">
    <property type="nucleotide sequence ID" value="XM_007514548.1"/>
</dbReference>
<keyword evidence="3 8" id="KW-0540">Nuclease</keyword>
<keyword evidence="8" id="KW-0539">Nucleus</keyword>
<feature type="coiled-coil region" evidence="9">
    <location>
        <begin position="163"/>
        <end position="190"/>
    </location>
</feature>
<comment type="catalytic activity">
    <reaction evidence="1 8">
        <text>Hydrolytically removes 5'-nucleotides successively from the 3'-hydroxy termini of 3'-hydroxy-terminated oligonucleotides.</text>
        <dbReference type="EC" id="3.1.4.1"/>
    </reaction>
</comment>
<dbReference type="OrthoDB" id="76364at2759"/>
<dbReference type="eggNOG" id="KOG2143">
    <property type="taxonomic scope" value="Eukaryota"/>
</dbReference>
<comment type="function">
    <text evidence="8">Nuclease required for the repair of DNA interstrand cross-links (ICL). Acts as a 5'-3' exonuclease that anchors at a cut end of DNA and cleaves DNA successively at every third nucleotide, allowing to excise an ICL from one strand through flanking incisions.</text>
</comment>
<reference evidence="12 13" key="1">
    <citation type="submission" date="2011-10" db="EMBL/GenBank/DDBJ databases">
        <authorList>
            <person name="Genoscope - CEA"/>
        </authorList>
    </citation>
    <scope>NUCLEOTIDE SEQUENCE [LARGE SCALE GENOMIC DNA]</scope>
    <source>
        <strain evidence="12 13">RCC 1105</strain>
    </source>
</reference>
<dbReference type="InterPro" id="IPR011856">
    <property type="entry name" value="tRNA_endonuc-like_dom_sf"/>
</dbReference>
<dbReference type="Proteomes" id="UP000198341">
    <property type="component" value="Chromosome 2"/>
</dbReference>
<keyword evidence="6 8" id="KW-0460">Magnesium</keyword>
<dbReference type="EC" id="3.1.4.1" evidence="8"/>
<evidence type="ECO:0000313" key="12">
    <source>
        <dbReference type="EMBL" id="CCO14850.1"/>
    </source>
</evidence>
<dbReference type="GeneID" id="19017382"/>
<dbReference type="EMBL" id="FO082277">
    <property type="protein sequence ID" value="CCO14850.1"/>
    <property type="molecule type" value="Genomic_DNA"/>
</dbReference>
<dbReference type="KEGG" id="bpg:Bathy02g02690"/>
<proteinExistence type="inferred from homology"/>
<comment type="similarity">
    <text evidence="2 8">Belongs to the FAN1 family.</text>
</comment>
<dbReference type="GO" id="GO:0017108">
    <property type="term" value="F:5'-flap endonuclease activity"/>
    <property type="evidence" value="ECO:0007669"/>
    <property type="project" value="TreeGrafter"/>
</dbReference>
<evidence type="ECO:0000256" key="5">
    <source>
        <dbReference type="ARBA" id="ARBA00022801"/>
    </source>
</evidence>
<dbReference type="PANTHER" id="PTHR15749">
    <property type="entry name" value="FANCONI-ASSOCIATED NUCLEASE 1"/>
    <property type="match status" value="1"/>
</dbReference>
<dbReference type="GO" id="GO:0016818">
    <property type="term" value="F:hydrolase activity, acting on acid anhydrides, in phosphorus-containing anhydrides"/>
    <property type="evidence" value="ECO:0007669"/>
    <property type="project" value="InterPro"/>
</dbReference>
<dbReference type="STRING" id="41875.K8ER11"/>
<dbReference type="GO" id="GO:0005634">
    <property type="term" value="C:nucleus"/>
    <property type="evidence" value="ECO:0007669"/>
    <property type="project" value="UniProtKB-SubCell"/>
</dbReference>
<sequence length="1078" mass="124306">MSSGGTTWASLGRRDERKKDDFVKRAVVGEEIKTKEKKRDLKNVVEEGHPNHHRRLEDVVEKKLKSAHNQNKQTNISFARIDRKEHFETIKKATRVETIELSECDLVEEEEDDDGDDEVKIVSENRGEIASSSSQDDAFLQLPKALRQRPAFIDALSTRDATREDVLREVEEYENKAKKLSEECSRAAYKLCVRIRGREYQASEVKTKLPKDGAKVYIERDMENVFDATGAMQILDDEKRVLGYVPRRVAGEFAGLVDLGVVEVSGTLRYAREEGTDENESSAWVEIEIKVLTNITNVFGIQIDTPSILNGRFESATRANAEEFESESWAWLRTKDKIVEAIAGLTNAEFLLSEKEKEIRQKFIDVVVEESGGNDAALLATRLLARGHAWISDYEKKEYVAKTNDAMRKLVQHSFAYDLSSNESHGTDKGLAYVFDRDFCLNNLTVEEMKHMMSSFQNEGSLLNEHLRNWRQEYKTKDRLMIPLRALYSIDENKEVWMQKWKESKESTHPNWIVLSPTFMTLVRIAICVAYRKRLSVSCIYDAISGVRRYPMVSSNRNSSEVLESPWKSRVDMLAYFEAMEVLRDLERFNEANVYGFTLSVENAPKLIERGKCVETSMLEAWRKGSGMSYDADLLDPKKDMERFSHHAVECRICYILVIALEKLAMASIKLVNNVPNEIQGRAHRRCAVGYLTRAINLLRALLAQPFDARRRGKWYDRLYVDLGHLKEYQKQFDVCKAALEDSWVVWDDLANMRDKICSIASSKNKGVKVPSRYQLPAKFSMAEDKLHGVPLPQEFVDRKKREQGNAEWKGTRKFYDIRDLSAVDTNGKPTDAIDLTEELVVPAEIWSVEAYSLVFYEQKFGWKGIHTELSLWYTLLPLLNLDVFFHNEFNDIGFNPWPLEFQSLPLDYSEPEWILRRERVTQVTLEKIRKGHGTRLLVENWAKWYGTESHTVRWTTVKEGYTGTVAVTEQKRRLMSLTELCEVVRCFDNEQLYKICARWILDPVGTIAQGGMPDLFLWNPEKSEAMCVEVKSTGDQIQNNQKACINMLKEANFSVKCLKVNDFVCEYDWDSGKKKKK</sequence>
<keyword evidence="5 8" id="KW-0378">Hydrolase</keyword>
<dbReference type="GO" id="GO:0036297">
    <property type="term" value="P:interstrand cross-link repair"/>
    <property type="evidence" value="ECO:0007669"/>
    <property type="project" value="InterPro"/>
</dbReference>
<evidence type="ECO:0000259" key="11">
    <source>
        <dbReference type="SMART" id="SM00990"/>
    </source>
</evidence>
<dbReference type="InterPro" id="IPR014883">
    <property type="entry name" value="VRR_NUC"/>
</dbReference>
<keyword evidence="9" id="KW-0175">Coiled coil</keyword>
<dbReference type="GO" id="GO:0070336">
    <property type="term" value="F:flap-structured DNA binding"/>
    <property type="evidence" value="ECO:0007669"/>
    <property type="project" value="TreeGrafter"/>
</dbReference>
<gene>
    <name evidence="12" type="ORF">Bathy02g02690</name>
</gene>
<comment type="cofactor">
    <cofactor evidence="8">
        <name>Mg(2+)</name>
        <dbReference type="ChEBI" id="CHEBI:18420"/>
    </cofactor>
    <cofactor evidence="8">
        <name>Mn(2+)</name>
        <dbReference type="ChEBI" id="CHEBI:29035"/>
    </cofactor>
</comment>
<dbReference type="SMART" id="SM00910">
    <property type="entry name" value="HIRAN"/>
    <property type="match status" value="1"/>
</dbReference>
<comment type="subcellular location">
    <subcellularLocation>
        <location evidence="8">Nucleus</location>
    </subcellularLocation>
</comment>
<evidence type="ECO:0000256" key="9">
    <source>
        <dbReference type="SAM" id="Coils"/>
    </source>
</evidence>
<evidence type="ECO:0000313" key="13">
    <source>
        <dbReference type="Proteomes" id="UP000198341"/>
    </source>
</evidence>
<keyword evidence="4 8" id="KW-0479">Metal-binding</keyword>
<dbReference type="SMART" id="SM00990">
    <property type="entry name" value="VRR_NUC"/>
    <property type="match status" value="1"/>
</dbReference>
<accession>K8ER11</accession>
<dbReference type="Pfam" id="PF08797">
    <property type="entry name" value="HIRAN"/>
    <property type="match status" value="1"/>
</dbReference>
<dbReference type="GO" id="GO:0008409">
    <property type="term" value="F:5'-3' exonuclease activity"/>
    <property type="evidence" value="ECO:0007669"/>
    <property type="project" value="TreeGrafter"/>
</dbReference>
<dbReference type="Gene3D" id="3.30.70.2330">
    <property type="match status" value="1"/>
</dbReference>
<keyword evidence="13" id="KW-1185">Reference proteome</keyword>
<dbReference type="Pfam" id="PF08774">
    <property type="entry name" value="VRR_NUC"/>
    <property type="match status" value="1"/>
</dbReference>
<evidence type="ECO:0000256" key="8">
    <source>
        <dbReference type="RuleBase" id="RU365033"/>
    </source>
</evidence>
<protein>
    <recommendedName>
        <fullName evidence="8">Fanconi-associated nuclease</fullName>
        <ecNumber evidence="8">3.1.4.1</ecNumber>
    </recommendedName>
</protein>
<evidence type="ECO:0000256" key="1">
    <source>
        <dbReference type="ARBA" id="ARBA00000983"/>
    </source>
</evidence>
<dbReference type="GO" id="GO:0008270">
    <property type="term" value="F:zinc ion binding"/>
    <property type="evidence" value="ECO:0007669"/>
    <property type="project" value="InterPro"/>
</dbReference>
<keyword evidence="7 8" id="KW-0464">Manganese</keyword>
<evidence type="ECO:0000259" key="10">
    <source>
        <dbReference type="SMART" id="SM00910"/>
    </source>
</evidence>
<keyword evidence="8" id="KW-0234">DNA repair</keyword>
<dbReference type="InterPro" id="IPR014905">
    <property type="entry name" value="HIRAN"/>
</dbReference>
<feature type="domain" description="HIRAN" evidence="10">
    <location>
        <begin position="190"/>
        <end position="291"/>
    </location>
</feature>
<dbReference type="InterPro" id="IPR033315">
    <property type="entry name" value="Fan1-like"/>
</dbReference>
<evidence type="ECO:0000256" key="6">
    <source>
        <dbReference type="ARBA" id="ARBA00022842"/>
    </source>
</evidence>
<dbReference type="PANTHER" id="PTHR15749:SF4">
    <property type="entry name" value="FANCONI-ASSOCIATED NUCLEASE 1"/>
    <property type="match status" value="1"/>
</dbReference>
<keyword evidence="8" id="KW-0227">DNA damage</keyword>
<evidence type="ECO:0000256" key="4">
    <source>
        <dbReference type="ARBA" id="ARBA00022723"/>
    </source>
</evidence>
<evidence type="ECO:0000256" key="7">
    <source>
        <dbReference type="ARBA" id="ARBA00023211"/>
    </source>
</evidence>
<dbReference type="Gene3D" id="3.40.1350.10">
    <property type="match status" value="1"/>
</dbReference>
<dbReference type="AlphaFoldDB" id="K8ER11"/>
<dbReference type="GO" id="GO:0004528">
    <property type="term" value="F:phosphodiesterase I activity"/>
    <property type="evidence" value="ECO:0007669"/>
    <property type="project" value="UniProtKB-EC"/>
</dbReference>
<name>K8ER11_9CHLO</name>
<feature type="domain" description="VRR-NUC" evidence="11">
    <location>
        <begin position="968"/>
        <end position="1063"/>
    </location>
</feature>